<organism evidence="15 16">
    <name type="scientific">Nocardioides ginsengisegetis</name>
    <dbReference type="NCBI Taxonomy" id="661491"/>
    <lineage>
        <taxon>Bacteria</taxon>
        <taxon>Bacillati</taxon>
        <taxon>Actinomycetota</taxon>
        <taxon>Actinomycetes</taxon>
        <taxon>Propionibacteriales</taxon>
        <taxon>Nocardioidaceae</taxon>
        <taxon>Nocardioides</taxon>
    </lineage>
</organism>
<accession>A0A7W3IY50</accession>
<dbReference type="PROSITE" id="PS50112">
    <property type="entry name" value="PAS"/>
    <property type="match status" value="2"/>
</dbReference>
<comment type="subcellular location">
    <subcellularLocation>
        <location evidence="2">Cell membrane</location>
        <topology evidence="2">Multi-pass membrane protein</topology>
    </subcellularLocation>
</comment>
<keyword evidence="7 12" id="KW-0812">Transmembrane</keyword>
<dbReference type="Pfam" id="PF00989">
    <property type="entry name" value="PAS"/>
    <property type="match status" value="1"/>
</dbReference>
<dbReference type="Pfam" id="PF00512">
    <property type="entry name" value="HisKA"/>
    <property type="match status" value="1"/>
</dbReference>
<dbReference type="EC" id="2.7.13.3" evidence="3"/>
<keyword evidence="4" id="KW-1003">Cell membrane</keyword>
<dbReference type="Gene3D" id="3.30.450.20">
    <property type="entry name" value="PAS domain"/>
    <property type="match status" value="2"/>
</dbReference>
<evidence type="ECO:0000256" key="5">
    <source>
        <dbReference type="ARBA" id="ARBA00022553"/>
    </source>
</evidence>
<comment type="caution">
    <text evidence="15">The sequence shown here is derived from an EMBL/GenBank/DDBJ whole genome shotgun (WGS) entry which is preliminary data.</text>
</comment>
<evidence type="ECO:0000256" key="4">
    <source>
        <dbReference type="ARBA" id="ARBA00022475"/>
    </source>
</evidence>
<dbReference type="InterPro" id="IPR005467">
    <property type="entry name" value="His_kinase_dom"/>
</dbReference>
<dbReference type="Pfam" id="PF02518">
    <property type="entry name" value="HATPase_c"/>
    <property type="match status" value="1"/>
</dbReference>
<evidence type="ECO:0000313" key="15">
    <source>
        <dbReference type="EMBL" id="MBA8802795.1"/>
    </source>
</evidence>
<dbReference type="Gene3D" id="1.10.287.130">
    <property type="match status" value="1"/>
</dbReference>
<evidence type="ECO:0000259" key="13">
    <source>
        <dbReference type="PROSITE" id="PS50109"/>
    </source>
</evidence>
<dbReference type="InterPro" id="IPR007895">
    <property type="entry name" value="MASE1"/>
</dbReference>
<evidence type="ECO:0000256" key="12">
    <source>
        <dbReference type="SAM" id="Phobius"/>
    </source>
</evidence>
<evidence type="ECO:0000256" key="10">
    <source>
        <dbReference type="ARBA" id="ARBA00023012"/>
    </source>
</evidence>
<evidence type="ECO:0000256" key="6">
    <source>
        <dbReference type="ARBA" id="ARBA00022679"/>
    </source>
</evidence>
<dbReference type="GO" id="GO:0009927">
    <property type="term" value="F:histidine phosphotransfer kinase activity"/>
    <property type="evidence" value="ECO:0007669"/>
    <property type="project" value="TreeGrafter"/>
</dbReference>
<dbReference type="AlphaFoldDB" id="A0A7W3IY50"/>
<proteinExistence type="predicted"/>
<dbReference type="SMART" id="SM00091">
    <property type="entry name" value="PAS"/>
    <property type="match status" value="2"/>
</dbReference>
<evidence type="ECO:0000256" key="3">
    <source>
        <dbReference type="ARBA" id="ARBA00012438"/>
    </source>
</evidence>
<dbReference type="PROSITE" id="PS50109">
    <property type="entry name" value="HIS_KIN"/>
    <property type="match status" value="1"/>
</dbReference>
<dbReference type="Gene3D" id="3.30.565.10">
    <property type="entry name" value="Histidine kinase-like ATPase, C-terminal domain"/>
    <property type="match status" value="1"/>
</dbReference>
<dbReference type="CDD" id="cd00130">
    <property type="entry name" value="PAS"/>
    <property type="match status" value="2"/>
</dbReference>
<dbReference type="RefSeq" id="WP_182537447.1">
    <property type="nucleotide sequence ID" value="NZ_JACGXA010000001.1"/>
</dbReference>
<dbReference type="GO" id="GO:0006355">
    <property type="term" value="P:regulation of DNA-templated transcription"/>
    <property type="evidence" value="ECO:0007669"/>
    <property type="project" value="InterPro"/>
</dbReference>
<evidence type="ECO:0000256" key="1">
    <source>
        <dbReference type="ARBA" id="ARBA00000085"/>
    </source>
</evidence>
<dbReference type="Pfam" id="PF05231">
    <property type="entry name" value="MASE1"/>
    <property type="match status" value="1"/>
</dbReference>
<protein>
    <recommendedName>
        <fullName evidence="3">histidine kinase</fullName>
        <ecNumber evidence="3">2.7.13.3</ecNumber>
    </recommendedName>
</protein>
<feature type="domain" description="PAS" evidence="14">
    <location>
        <begin position="425"/>
        <end position="470"/>
    </location>
</feature>
<evidence type="ECO:0000256" key="2">
    <source>
        <dbReference type="ARBA" id="ARBA00004651"/>
    </source>
</evidence>
<feature type="transmembrane region" description="Helical" evidence="12">
    <location>
        <begin position="12"/>
        <end position="32"/>
    </location>
</feature>
<sequence length="932" mass="99245">MMPTSRSNPGWVVALSMLVGIYFAGVSAVAFAPHRDPVAAWWPAAGIAVALIVLYPRSWWPALAAGVVVFSGLANVTGGRDLDVSALFGLSNAAEALAAGCFLCRGRTGAPRLETQDDFIKLIEAALIGGATIATGATLTVLALDDGDLVTTWRSVFASHAASTLVLVPIAMSVGQAVARRRPLEMAIQAFALAVVTVLVFAPSQALSLTFIPLPFLVWAALRFDVRHVAWELAGFSALTTFLTARDFGPFGGSYADGRITVAAAGALTQGYLLCAALMSLPLAIAVAQRRKLLDQVSASELVFRRNFTESLVGMLLMRGHGTRLEIIDHNDTAATLLDASGEGSLNGASLDALLDTAEPLDLVTARMTAGHLDGWKGQAGLTGRADARVNVVLSLLAREPEPLFAAQLQDVTREYDARRQLEAAEKLTSATLDTTNCIILVTDLGGTIVRVNAATTELTGYSEEQLIGRPVWETSIAPSQAADVEALFMWPNRSGVPVSREADARNSRGEKLRIVWNNNIVRDDQDLPMYAVMTGIDVTAERATAGLNAHLLQAAITTAMIGIDTRGRITVFNSGAENLLGYEAAEMVGEPFTRLLEPGELISRTGARSPETAFEALAGALGSDGETEPRDWTWVSHDGRQHTVSMTLSVAADAFAAQVGFLCVGRDVTEQRHNQEMMQAALEKERTAVERLRQLDEAKNDFVSTVSHELRTPVTSIVGYTEMLSDGSIVDPQPEQLPLLETIARNGQRLIVICNDLLLLSGLDSPTQLWESETLDLASILDPTEKAILPLLKDRDLSVSFRQPPAPIVVLGDRAQLERVLLNLLSNAVKFTEDGGSVTCSLEVRGEDACVVVADTGIGIPADEQAGLFQKFFRSSTAQARAIQGTGLGLSIVAAIVAAHGGRIAVESAHLEGTTFTVLLPLKRLSAAGAP</sequence>
<dbReference type="InterPro" id="IPR036890">
    <property type="entry name" value="HATPase_C_sf"/>
</dbReference>
<evidence type="ECO:0000256" key="7">
    <source>
        <dbReference type="ARBA" id="ARBA00022692"/>
    </source>
</evidence>
<comment type="catalytic activity">
    <reaction evidence="1">
        <text>ATP + protein L-histidine = ADP + protein N-phospho-L-histidine.</text>
        <dbReference type="EC" id="2.7.13.3"/>
    </reaction>
</comment>
<feature type="domain" description="Histidine kinase" evidence="13">
    <location>
        <begin position="706"/>
        <end position="925"/>
    </location>
</feature>
<dbReference type="InterPro" id="IPR004358">
    <property type="entry name" value="Sig_transdc_His_kin-like_C"/>
</dbReference>
<dbReference type="CDD" id="cd00082">
    <property type="entry name" value="HisKA"/>
    <property type="match status" value="1"/>
</dbReference>
<evidence type="ECO:0000313" key="16">
    <source>
        <dbReference type="Proteomes" id="UP000580910"/>
    </source>
</evidence>
<dbReference type="NCBIfam" id="TIGR00229">
    <property type="entry name" value="sensory_box"/>
    <property type="match status" value="2"/>
</dbReference>
<dbReference type="Pfam" id="PF13426">
    <property type="entry name" value="PAS_9"/>
    <property type="match status" value="1"/>
</dbReference>
<dbReference type="SUPFAM" id="SSF47384">
    <property type="entry name" value="Homodimeric domain of signal transducing histidine kinase"/>
    <property type="match status" value="1"/>
</dbReference>
<feature type="domain" description="PAS" evidence="14">
    <location>
        <begin position="551"/>
        <end position="599"/>
    </location>
</feature>
<dbReference type="SUPFAM" id="SSF55874">
    <property type="entry name" value="ATPase domain of HSP90 chaperone/DNA topoisomerase II/histidine kinase"/>
    <property type="match status" value="1"/>
</dbReference>
<reference evidence="15 16" key="1">
    <citation type="submission" date="2020-07" db="EMBL/GenBank/DDBJ databases">
        <title>Sequencing the genomes of 1000 actinobacteria strains.</title>
        <authorList>
            <person name="Klenk H.-P."/>
        </authorList>
    </citation>
    <scope>NUCLEOTIDE SEQUENCE [LARGE SCALE GENOMIC DNA]</scope>
    <source>
        <strain evidence="15 16">DSM 21349</strain>
    </source>
</reference>
<dbReference type="GO" id="GO:0000155">
    <property type="term" value="F:phosphorelay sensor kinase activity"/>
    <property type="evidence" value="ECO:0007669"/>
    <property type="project" value="InterPro"/>
</dbReference>
<dbReference type="PRINTS" id="PR00344">
    <property type="entry name" value="BCTRLSENSOR"/>
</dbReference>
<dbReference type="InterPro" id="IPR035965">
    <property type="entry name" value="PAS-like_dom_sf"/>
</dbReference>
<gene>
    <name evidence="15" type="ORF">FB382_001086</name>
</gene>
<dbReference type="Proteomes" id="UP000580910">
    <property type="component" value="Unassembled WGS sequence"/>
</dbReference>
<keyword evidence="6" id="KW-0808">Transferase</keyword>
<evidence type="ECO:0000259" key="14">
    <source>
        <dbReference type="PROSITE" id="PS50112"/>
    </source>
</evidence>
<feature type="transmembrane region" description="Helical" evidence="12">
    <location>
        <begin position="156"/>
        <end position="179"/>
    </location>
</feature>
<dbReference type="GO" id="GO:0005886">
    <property type="term" value="C:plasma membrane"/>
    <property type="evidence" value="ECO:0007669"/>
    <property type="project" value="UniProtKB-SubCell"/>
</dbReference>
<dbReference type="CDD" id="cd00075">
    <property type="entry name" value="HATPase"/>
    <property type="match status" value="1"/>
</dbReference>
<keyword evidence="5" id="KW-0597">Phosphoprotein</keyword>
<keyword evidence="9 12" id="KW-1133">Transmembrane helix</keyword>
<dbReference type="InterPro" id="IPR036097">
    <property type="entry name" value="HisK_dim/P_sf"/>
</dbReference>
<dbReference type="PANTHER" id="PTHR43047:SF72">
    <property type="entry name" value="OSMOSENSING HISTIDINE PROTEIN KINASE SLN1"/>
    <property type="match status" value="1"/>
</dbReference>
<dbReference type="FunFam" id="3.30.565.10:FF:000006">
    <property type="entry name" value="Sensor histidine kinase WalK"/>
    <property type="match status" value="1"/>
</dbReference>
<keyword evidence="16" id="KW-1185">Reference proteome</keyword>
<dbReference type="InterPro" id="IPR003661">
    <property type="entry name" value="HisK_dim/P_dom"/>
</dbReference>
<dbReference type="PANTHER" id="PTHR43047">
    <property type="entry name" value="TWO-COMPONENT HISTIDINE PROTEIN KINASE"/>
    <property type="match status" value="1"/>
</dbReference>
<dbReference type="InterPro" id="IPR013767">
    <property type="entry name" value="PAS_fold"/>
</dbReference>
<evidence type="ECO:0000256" key="11">
    <source>
        <dbReference type="ARBA" id="ARBA00023136"/>
    </source>
</evidence>
<keyword evidence="10" id="KW-0902">Two-component regulatory system</keyword>
<feature type="transmembrane region" description="Helical" evidence="12">
    <location>
        <begin position="191"/>
        <end position="222"/>
    </location>
</feature>
<feature type="transmembrane region" description="Helical" evidence="12">
    <location>
        <begin position="84"/>
        <end position="104"/>
    </location>
</feature>
<dbReference type="SMART" id="SM00387">
    <property type="entry name" value="HATPase_c"/>
    <property type="match status" value="1"/>
</dbReference>
<keyword evidence="11 12" id="KW-0472">Membrane</keyword>
<dbReference type="EMBL" id="JACGXA010000001">
    <property type="protein sequence ID" value="MBA8802795.1"/>
    <property type="molecule type" value="Genomic_DNA"/>
</dbReference>
<evidence type="ECO:0000256" key="9">
    <source>
        <dbReference type="ARBA" id="ARBA00022989"/>
    </source>
</evidence>
<evidence type="ECO:0000256" key="8">
    <source>
        <dbReference type="ARBA" id="ARBA00022777"/>
    </source>
</evidence>
<keyword evidence="8" id="KW-0418">Kinase</keyword>
<dbReference type="SUPFAM" id="SSF55785">
    <property type="entry name" value="PYP-like sensor domain (PAS domain)"/>
    <property type="match status" value="2"/>
</dbReference>
<feature type="transmembrane region" description="Helical" evidence="12">
    <location>
        <begin position="125"/>
        <end position="144"/>
    </location>
</feature>
<dbReference type="InterPro" id="IPR003594">
    <property type="entry name" value="HATPase_dom"/>
</dbReference>
<feature type="transmembrane region" description="Helical" evidence="12">
    <location>
        <begin position="38"/>
        <end position="55"/>
    </location>
</feature>
<dbReference type="InterPro" id="IPR000014">
    <property type="entry name" value="PAS"/>
</dbReference>
<dbReference type="SMART" id="SM00388">
    <property type="entry name" value="HisKA"/>
    <property type="match status" value="1"/>
</dbReference>
<name>A0A7W3IY50_9ACTN</name>